<evidence type="ECO:0000313" key="2">
    <source>
        <dbReference type="Proteomes" id="UP000471409"/>
    </source>
</evidence>
<name>A0A6P0DBQ6_RHILE</name>
<accession>A0A6P0DBQ6</accession>
<comment type="caution">
    <text evidence="1">The sequence shown here is derived from an EMBL/GenBank/DDBJ whole genome shotgun (WGS) entry which is preliminary data.</text>
</comment>
<proteinExistence type="predicted"/>
<evidence type="ECO:0000313" key="1">
    <source>
        <dbReference type="EMBL" id="NEK50549.1"/>
    </source>
</evidence>
<dbReference type="EMBL" id="WXXP01000005">
    <property type="protein sequence ID" value="NEK50549.1"/>
    <property type="molecule type" value="Genomic_DNA"/>
</dbReference>
<gene>
    <name evidence="1" type="ORF">GUK36_14050</name>
</gene>
<dbReference type="Proteomes" id="UP000471409">
    <property type="component" value="Unassembled WGS sequence"/>
</dbReference>
<sequence length="260" mass="28580">MTMLIASMDHSPQEIPNHRDVWHTSALLVSVSAEQWGWGETLGPLLNPQRKKLRKWAARRADRYRSEFRRQFPMVLAGSSVFALGLSVQGGTIIDSLPELIAQMGLDQNLRVSGQQVTIVGLASGPNFTISTVQAASVIYLMHFICRMHALIRDELRDGEGAQFVSCDWQISPDNFPLGVDGPMAALFSIAANSAANLRLVSGNLRVLTHYLHGDPGVDVCDNLAGMLKDDLARGSCTLECFERPTMGGMYWEIHSADNV</sequence>
<organism evidence="1 2">
    <name type="scientific">Rhizobium leguminosarum</name>
    <dbReference type="NCBI Taxonomy" id="384"/>
    <lineage>
        <taxon>Bacteria</taxon>
        <taxon>Pseudomonadati</taxon>
        <taxon>Pseudomonadota</taxon>
        <taxon>Alphaproteobacteria</taxon>
        <taxon>Hyphomicrobiales</taxon>
        <taxon>Rhizobiaceae</taxon>
        <taxon>Rhizobium/Agrobacterium group</taxon>
        <taxon>Rhizobium</taxon>
    </lineage>
</organism>
<protein>
    <submittedName>
        <fullName evidence="1">Uncharacterized protein</fullName>
    </submittedName>
</protein>
<reference evidence="1 2" key="1">
    <citation type="submission" date="2020-01" db="EMBL/GenBank/DDBJ databases">
        <title>Rhizobium genotypes associated with high levels of biological nitrogen fixation by grain legumes in a temperate-maritime cropping system.</title>
        <authorList>
            <person name="Maluk M."/>
            <person name="Francesc Ferrando Molina F."/>
            <person name="Lopez Del Egido L."/>
            <person name="Lafos M."/>
            <person name="Langarica-Fuentes A."/>
            <person name="Gebre Yohannes G."/>
            <person name="Young M.W."/>
            <person name="Martin P."/>
            <person name="Gantlett R."/>
            <person name="Kenicer G."/>
            <person name="Hawes C."/>
            <person name="Begg G.S."/>
            <person name="Quilliam R.S."/>
            <person name="Squire G.R."/>
            <person name="Poole P.S."/>
            <person name="Young P.W."/>
            <person name="Iannetta P.M."/>
            <person name="James E.K."/>
        </authorList>
    </citation>
    <scope>NUCLEOTIDE SEQUENCE [LARGE SCALE GENOMIC DNA]</scope>
    <source>
        <strain evidence="1 2">JHI944</strain>
    </source>
</reference>
<dbReference type="AlphaFoldDB" id="A0A6P0DBQ6"/>